<reference evidence="1" key="1">
    <citation type="submission" date="2014-11" db="EMBL/GenBank/DDBJ databases">
        <authorList>
            <person name="Amaro Gonzalez C."/>
        </authorList>
    </citation>
    <scope>NUCLEOTIDE SEQUENCE</scope>
</reference>
<sequence length="45" mass="5263">MNEWQSTGVMAASMTLKLIGREIRCWKQRAVPMRKGAQKELMKLR</sequence>
<organism evidence="1">
    <name type="scientific">Anguilla anguilla</name>
    <name type="common">European freshwater eel</name>
    <name type="synonym">Muraena anguilla</name>
    <dbReference type="NCBI Taxonomy" id="7936"/>
    <lineage>
        <taxon>Eukaryota</taxon>
        <taxon>Metazoa</taxon>
        <taxon>Chordata</taxon>
        <taxon>Craniata</taxon>
        <taxon>Vertebrata</taxon>
        <taxon>Euteleostomi</taxon>
        <taxon>Actinopterygii</taxon>
        <taxon>Neopterygii</taxon>
        <taxon>Teleostei</taxon>
        <taxon>Anguilliformes</taxon>
        <taxon>Anguillidae</taxon>
        <taxon>Anguilla</taxon>
    </lineage>
</organism>
<dbReference type="AlphaFoldDB" id="A0A0E9QTS3"/>
<dbReference type="EMBL" id="GBXM01088897">
    <property type="protein sequence ID" value="JAH19680.1"/>
    <property type="molecule type" value="Transcribed_RNA"/>
</dbReference>
<protein>
    <submittedName>
        <fullName evidence="1">Uncharacterized protein</fullName>
    </submittedName>
</protein>
<accession>A0A0E9QTS3</accession>
<name>A0A0E9QTS3_ANGAN</name>
<evidence type="ECO:0000313" key="1">
    <source>
        <dbReference type="EMBL" id="JAH19680.1"/>
    </source>
</evidence>
<reference evidence="1" key="2">
    <citation type="journal article" date="2015" name="Fish Shellfish Immunol.">
        <title>Early steps in the European eel (Anguilla anguilla)-Vibrio vulnificus interaction in the gills: Role of the RtxA13 toxin.</title>
        <authorList>
            <person name="Callol A."/>
            <person name="Pajuelo D."/>
            <person name="Ebbesson L."/>
            <person name="Teles M."/>
            <person name="MacKenzie S."/>
            <person name="Amaro C."/>
        </authorList>
    </citation>
    <scope>NUCLEOTIDE SEQUENCE</scope>
</reference>
<proteinExistence type="predicted"/>